<proteinExistence type="inferred from homology"/>
<accession>A0ABU6GM68</accession>
<dbReference type="PANTHER" id="PTHR30005">
    <property type="entry name" value="EXOPOLYPHOSPHATASE"/>
    <property type="match status" value="1"/>
</dbReference>
<organism evidence="3 4">
    <name type="scientific">Paenibacillus dokdonensis</name>
    <dbReference type="NCBI Taxonomy" id="2567944"/>
    <lineage>
        <taxon>Bacteria</taxon>
        <taxon>Bacillati</taxon>
        <taxon>Bacillota</taxon>
        <taxon>Bacilli</taxon>
        <taxon>Bacillales</taxon>
        <taxon>Paenibacillaceae</taxon>
        <taxon>Paenibacillus</taxon>
    </lineage>
</organism>
<dbReference type="PROSITE" id="PS00018">
    <property type="entry name" value="EF_HAND_1"/>
    <property type="match status" value="1"/>
</dbReference>
<dbReference type="InterPro" id="IPR043129">
    <property type="entry name" value="ATPase_NBD"/>
</dbReference>
<keyword evidence="4" id="KW-1185">Reference proteome</keyword>
<dbReference type="CDD" id="cd24052">
    <property type="entry name" value="ASKHA_NBD_HpPPX-GppA-like"/>
    <property type="match status" value="1"/>
</dbReference>
<comment type="similarity">
    <text evidence="1">Belongs to the GppA/Ppx family.</text>
</comment>
<gene>
    <name evidence="3" type="ORF">P4H66_05620</name>
</gene>
<sequence>MITAIVDVGSNTIRLTVYQYEGQDTQVLFHRKTMAGLVHYIQKKSMNEAGIRLVCQTLRDYMKMLKQLPVKPDSIHVFATAGIRNIANTQQVVDAIRESAGIEVEVISGEEEARLSYVGAMQSVELAEGVLVDIGGGSSEIAIFQNNEIRYSDSLPIGCLNAYEKCVQKIIPTEKEREAIAELVRMKLHALAVPDDLGPLPICGVGGTIRASFKLKGVLGDTDNGNLLTIEELQGMLRHFKNHKKKHIAPILLKAPDRIHTLIPGMILLNEIAAFFQSEVIHISRSGVREGFLYDRLTKGREET</sequence>
<feature type="domain" description="Ppx/GppA phosphatase N-terminal" evidence="2">
    <location>
        <begin position="17"/>
        <end position="298"/>
    </location>
</feature>
<evidence type="ECO:0000313" key="4">
    <source>
        <dbReference type="Proteomes" id="UP001344632"/>
    </source>
</evidence>
<dbReference type="Gene3D" id="3.30.420.40">
    <property type="match status" value="1"/>
</dbReference>
<dbReference type="InterPro" id="IPR018247">
    <property type="entry name" value="EF_Hand_1_Ca_BS"/>
</dbReference>
<dbReference type="InterPro" id="IPR050273">
    <property type="entry name" value="GppA/Ppx_hydrolase"/>
</dbReference>
<name>A0ABU6GM68_9BACL</name>
<dbReference type="EMBL" id="JARLKZ010000004">
    <property type="protein sequence ID" value="MEC0239336.1"/>
    <property type="molecule type" value="Genomic_DNA"/>
</dbReference>
<dbReference type="Gene3D" id="3.30.420.150">
    <property type="entry name" value="Exopolyphosphatase. Domain 2"/>
    <property type="match status" value="1"/>
</dbReference>
<evidence type="ECO:0000256" key="1">
    <source>
        <dbReference type="ARBA" id="ARBA00007125"/>
    </source>
</evidence>
<evidence type="ECO:0000313" key="3">
    <source>
        <dbReference type="EMBL" id="MEC0239336.1"/>
    </source>
</evidence>
<dbReference type="InterPro" id="IPR003695">
    <property type="entry name" value="Ppx_GppA_N"/>
</dbReference>
<reference evidence="3 4" key="1">
    <citation type="submission" date="2023-03" db="EMBL/GenBank/DDBJ databases">
        <title>Bacillus Genome Sequencing.</title>
        <authorList>
            <person name="Dunlap C."/>
        </authorList>
    </citation>
    <scope>NUCLEOTIDE SEQUENCE [LARGE SCALE GENOMIC DNA]</scope>
    <source>
        <strain evidence="3 4">BD-525</strain>
    </source>
</reference>
<evidence type="ECO:0000259" key="2">
    <source>
        <dbReference type="Pfam" id="PF02541"/>
    </source>
</evidence>
<comment type="caution">
    <text evidence="3">The sequence shown here is derived from an EMBL/GenBank/DDBJ whole genome shotgun (WGS) entry which is preliminary data.</text>
</comment>
<dbReference type="RefSeq" id="WP_326086405.1">
    <property type="nucleotide sequence ID" value="NZ_JARLKZ010000004.1"/>
</dbReference>
<dbReference type="Pfam" id="PF02541">
    <property type="entry name" value="Ppx-GppA"/>
    <property type="match status" value="1"/>
</dbReference>
<dbReference type="PANTHER" id="PTHR30005:SF0">
    <property type="entry name" value="RETROGRADE REGULATION PROTEIN 2"/>
    <property type="match status" value="1"/>
</dbReference>
<dbReference type="Proteomes" id="UP001344632">
    <property type="component" value="Unassembled WGS sequence"/>
</dbReference>
<protein>
    <submittedName>
        <fullName evidence="3">Rod shape-determining protein</fullName>
    </submittedName>
</protein>
<dbReference type="SUPFAM" id="SSF53067">
    <property type="entry name" value="Actin-like ATPase domain"/>
    <property type="match status" value="2"/>
</dbReference>